<evidence type="ECO:0000313" key="11">
    <source>
        <dbReference type="EMBL" id="MFB2836120.1"/>
    </source>
</evidence>
<comment type="subcellular location">
    <subcellularLocation>
        <location evidence="1">Cell membrane</location>
        <topology evidence="1">Multi-pass membrane protein</topology>
    </subcellularLocation>
</comment>
<dbReference type="Proteomes" id="UP001576780">
    <property type="component" value="Unassembled WGS sequence"/>
</dbReference>
<keyword evidence="7" id="KW-0175">Coiled coil</keyword>
<evidence type="ECO:0000256" key="4">
    <source>
        <dbReference type="ARBA" id="ARBA00022989"/>
    </source>
</evidence>
<feature type="transmembrane region" description="Helical" evidence="8">
    <location>
        <begin position="141"/>
        <end position="165"/>
    </location>
</feature>
<feature type="transmembrane region" description="Helical" evidence="8">
    <location>
        <begin position="481"/>
        <end position="498"/>
    </location>
</feature>
<keyword evidence="12" id="KW-1185">Reference proteome</keyword>
<dbReference type="InterPro" id="IPR032692">
    <property type="entry name" value="YccS_N"/>
</dbReference>
<evidence type="ECO:0000256" key="7">
    <source>
        <dbReference type="SAM" id="Coils"/>
    </source>
</evidence>
<feature type="transmembrane region" description="Helical" evidence="8">
    <location>
        <begin position="12"/>
        <end position="33"/>
    </location>
</feature>
<feature type="transmembrane region" description="Helical" evidence="8">
    <location>
        <begin position="68"/>
        <end position="87"/>
    </location>
</feature>
<feature type="domain" description="Integral membrane protein YccS N-terminal" evidence="9">
    <location>
        <begin position="79"/>
        <end position="246"/>
    </location>
</feature>
<evidence type="ECO:0000256" key="8">
    <source>
        <dbReference type="SAM" id="Phobius"/>
    </source>
</evidence>
<protein>
    <submittedName>
        <fullName evidence="11">FUSC family protein</fullName>
    </submittedName>
</protein>
<feature type="domain" description="Integral membrane bound transporter" evidence="10">
    <location>
        <begin position="423"/>
        <end position="545"/>
    </location>
</feature>
<evidence type="ECO:0000256" key="6">
    <source>
        <dbReference type="ARBA" id="ARBA00043993"/>
    </source>
</evidence>
<keyword evidence="5 8" id="KW-0472">Membrane</keyword>
<dbReference type="RefSeq" id="WP_413278514.1">
    <property type="nucleotide sequence ID" value="NZ_JBHFNT010000139.1"/>
</dbReference>
<dbReference type="Pfam" id="PF13515">
    <property type="entry name" value="FUSC_2"/>
    <property type="match status" value="1"/>
</dbReference>
<evidence type="ECO:0000313" key="12">
    <source>
        <dbReference type="Proteomes" id="UP001576780"/>
    </source>
</evidence>
<name>A0ABV4WM18_9CYAN</name>
<feature type="transmembrane region" description="Helical" evidence="8">
    <location>
        <begin position="93"/>
        <end position="111"/>
    </location>
</feature>
<evidence type="ECO:0000256" key="5">
    <source>
        <dbReference type="ARBA" id="ARBA00023136"/>
    </source>
</evidence>
<dbReference type="InterPro" id="IPR049453">
    <property type="entry name" value="Memb_transporter_dom"/>
</dbReference>
<evidence type="ECO:0000256" key="1">
    <source>
        <dbReference type="ARBA" id="ARBA00004651"/>
    </source>
</evidence>
<comment type="similarity">
    <text evidence="6">Belongs to the YccS/YhfK family.</text>
</comment>
<keyword evidence="3 8" id="KW-0812">Transmembrane</keyword>
<feature type="coiled-coil region" evidence="7">
    <location>
        <begin position="306"/>
        <end position="333"/>
    </location>
</feature>
<feature type="transmembrane region" description="Helical" evidence="8">
    <location>
        <begin position="39"/>
        <end position="56"/>
    </location>
</feature>
<sequence length="735" mass="82551">MSSTSSLFRANFNDLTIVHGIRAAIAFALPLLIGQYTEHIELSILPALAGFFITLIPGGIPGSYGDKFLAMAIATIGSASVVWIGILSNQIPWLVVLLTFIVIFITTFAGVCGNGATASGQVIAIFWLISTHLSSNLELAIQQFCLILLAGAWGTIFSLSGWVFYPYRPVQKSLANSYRILTKFLETVLEEEMNDEDKLWDTITSKAQYKAGIAIGETRQLWHNVWRSQKGFQQKGKRLLLLIQKATEMYREIITLTEVIVGRGKHPELIKIRHELTQALQSLTQAMKILDDVLESRDLDERRQITRETLIILDDVQQQMQELEKKCRKWTNSQDAKLGEMSEKTAHFLPTLFTALRNLAKQINSTINLLLDFKSEQQVSVSINSVPFSSPNFSIWETLSNNWTFESVTFSHALRIATVASFAMLVSASFYWHRGYWIALTVLFVLKPDYGATMQRVAQRISGTVVGAILAAGLVLNVHDLRVLLGIVIIVALLAGAIRLVNYALFILLLTLMVIVVLNLSKPGNWYLAEVRIFHTLVGGILVVISYYIWPIWQRRYLPKRMAMLLQASLTYFQAIASAYQGKEQSLKTRNVMRHKAELASANAMAATERMSQEPKRFQGDLEGSIALLINVNSLISTVTSLSYHLYRFQPTNSFPGFDRFVQQVTDTLQNLTHFYQMGTALAPLPDFNQSLDLAEDYVESLQNSDSQKVQDLTFVVAQLNRLADEVKGMYQALK</sequence>
<feature type="transmembrane region" description="Helical" evidence="8">
    <location>
        <begin position="457"/>
        <end position="476"/>
    </location>
</feature>
<evidence type="ECO:0000259" key="9">
    <source>
        <dbReference type="Pfam" id="PF12805"/>
    </source>
</evidence>
<reference evidence="11 12" key="1">
    <citation type="submission" date="2024-09" db="EMBL/GenBank/DDBJ databases">
        <title>Floridaenema gen nov. (Aerosakkonemataceae, Aerosakkonematales ord. nov., Cyanobacteria) from benthic tropical and subtropical fresh waters, with the description of four new species.</title>
        <authorList>
            <person name="Moretto J.A."/>
            <person name="Berthold D.E."/>
            <person name="Lefler F.W."/>
            <person name="Huang I.-S."/>
            <person name="Laughinghouse H. IV."/>
        </authorList>
    </citation>
    <scope>NUCLEOTIDE SEQUENCE [LARGE SCALE GENOMIC DNA]</scope>
    <source>
        <strain evidence="11 12">BLCC-F167</strain>
    </source>
</reference>
<feature type="transmembrane region" description="Helical" evidence="8">
    <location>
        <begin position="413"/>
        <end position="432"/>
    </location>
</feature>
<proteinExistence type="inferred from homology"/>
<dbReference type="PANTHER" id="PTHR30509">
    <property type="entry name" value="P-HYDROXYBENZOIC ACID EFFLUX PUMP SUBUNIT-RELATED"/>
    <property type="match status" value="1"/>
</dbReference>
<evidence type="ECO:0000259" key="10">
    <source>
        <dbReference type="Pfam" id="PF13515"/>
    </source>
</evidence>
<dbReference type="Pfam" id="PF12805">
    <property type="entry name" value="FUSC-like"/>
    <property type="match status" value="1"/>
</dbReference>
<feature type="transmembrane region" description="Helical" evidence="8">
    <location>
        <begin position="533"/>
        <end position="550"/>
    </location>
</feature>
<dbReference type="EMBL" id="JBHFNT010000139">
    <property type="protein sequence ID" value="MFB2836120.1"/>
    <property type="molecule type" value="Genomic_DNA"/>
</dbReference>
<evidence type="ECO:0000256" key="3">
    <source>
        <dbReference type="ARBA" id="ARBA00022692"/>
    </source>
</evidence>
<keyword evidence="2" id="KW-1003">Cell membrane</keyword>
<evidence type="ECO:0000256" key="2">
    <source>
        <dbReference type="ARBA" id="ARBA00022475"/>
    </source>
</evidence>
<accession>A0ABV4WM18</accession>
<comment type="caution">
    <text evidence="11">The sequence shown here is derived from an EMBL/GenBank/DDBJ whole genome shotgun (WGS) entry which is preliminary data.</text>
</comment>
<keyword evidence="4 8" id="KW-1133">Transmembrane helix</keyword>
<dbReference type="PANTHER" id="PTHR30509:SF9">
    <property type="entry name" value="MULTIDRUG RESISTANCE PROTEIN MDTO"/>
    <property type="match status" value="1"/>
</dbReference>
<organism evidence="11 12">
    <name type="scientific">Floridaenema evergladense BLCC-F167</name>
    <dbReference type="NCBI Taxonomy" id="3153639"/>
    <lineage>
        <taxon>Bacteria</taxon>
        <taxon>Bacillati</taxon>
        <taxon>Cyanobacteriota</taxon>
        <taxon>Cyanophyceae</taxon>
        <taxon>Oscillatoriophycideae</taxon>
        <taxon>Aerosakkonematales</taxon>
        <taxon>Aerosakkonemataceae</taxon>
        <taxon>Floridanema</taxon>
        <taxon>Floridanema evergladense</taxon>
    </lineage>
</organism>
<gene>
    <name evidence="11" type="ORF">ACE1CA_16430</name>
</gene>